<proteinExistence type="predicted"/>
<feature type="domain" description="HDOD" evidence="1">
    <location>
        <begin position="21"/>
        <end position="219"/>
    </location>
</feature>
<reference evidence="2" key="1">
    <citation type="submission" date="2018-06" db="EMBL/GenBank/DDBJ databases">
        <authorList>
            <person name="Zhirakovskaya E."/>
        </authorList>
    </citation>
    <scope>NUCLEOTIDE SEQUENCE</scope>
</reference>
<evidence type="ECO:0000313" key="2">
    <source>
        <dbReference type="EMBL" id="VAX20219.1"/>
    </source>
</evidence>
<dbReference type="Pfam" id="PF08668">
    <property type="entry name" value="HDOD"/>
    <property type="match status" value="1"/>
</dbReference>
<dbReference type="Gene3D" id="1.10.3210.10">
    <property type="entry name" value="Hypothetical protein af1432"/>
    <property type="match status" value="1"/>
</dbReference>
<dbReference type="SUPFAM" id="SSF109604">
    <property type="entry name" value="HD-domain/PDEase-like"/>
    <property type="match status" value="1"/>
</dbReference>
<sequence>MSIAPVDHRKKRMLIQKVDELPALPVTLMEIIRVAGDPDATANDLAQVISKDQSISSMLLRLVNSAFYGHFRSISSISRAIVILGFQTVKSLALGASIFHSSRESRGNALDWDKFWVHSLAVAAFSKKLSSKVDVMGDIDSETVFVSGLLHDVGKVVFNNYFSEEYKEVTTTARKDKQWIRTVEEDLMGIDHCEAGQYLASKWHFPPPVIEAVAFHHDPGKPENKSGTMAALTHVADFSCNQIGIGASGNEKDPELDEVAINILGLGDGKLADVTTEIENEREAIESFGIE</sequence>
<dbReference type="PANTHER" id="PTHR33525">
    <property type="match status" value="1"/>
</dbReference>
<dbReference type="PROSITE" id="PS51833">
    <property type="entry name" value="HDOD"/>
    <property type="match status" value="1"/>
</dbReference>
<name>A0A3B1BQJ1_9ZZZZ</name>
<evidence type="ECO:0000259" key="1">
    <source>
        <dbReference type="PROSITE" id="PS51833"/>
    </source>
</evidence>
<dbReference type="InterPro" id="IPR013976">
    <property type="entry name" value="HDOD"/>
</dbReference>
<accession>A0A3B1BQJ1</accession>
<dbReference type="InterPro" id="IPR052340">
    <property type="entry name" value="RNase_Y/CdgJ"/>
</dbReference>
<dbReference type="InterPro" id="IPR003607">
    <property type="entry name" value="HD/PDEase_dom"/>
</dbReference>
<dbReference type="AlphaFoldDB" id="A0A3B1BQJ1"/>
<organism evidence="2">
    <name type="scientific">hydrothermal vent metagenome</name>
    <dbReference type="NCBI Taxonomy" id="652676"/>
    <lineage>
        <taxon>unclassified sequences</taxon>
        <taxon>metagenomes</taxon>
        <taxon>ecological metagenomes</taxon>
    </lineage>
</organism>
<dbReference type="PANTHER" id="PTHR33525:SF3">
    <property type="entry name" value="RIBONUCLEASE Y"/>
    <property type="match status" value="1"/>
</dbReference>
<dbReference type="NCBIfam" id="TIGR00277">
    <property type="entry name" value="HDIG"/>
    <property type="match status" value="1"/>
</dbReference>
<protein>
    <recommendedName>
        <fullName evidence="1">HDOD domain-containing protein</fullName>
    </recommendedName>
</protein>
<gene>
    <name evidence="2" type="ORF">MNBD_NITROSPINAE03-1333</name>
</gene>
<dbReference type="InterPro" id="IPR006675">
    <property type="entry name" value="HDIG_dom"/>
</dbReference>
<dbReference type="CDD" id="cd00077">
    <property type="entry name" value="HDc"/>
    <property type="match status" value="1"/>
</dbReference>
<dbReference type="EMBL" id="UOGB01000173">
    <property type="protein sequence ID" value="VAX20219.1"/>
    <property type="molecule type" value="Genomic_DNA"/>
</dbReference>